<keyword evidence="3 7" id="KW-1133">Transmembrane helix</keyword>
<dbReference type="Pfam" id="PF02618">
    <property type="entry name" value="YceG"/>
    <property type="match status" value="1"/>
</dbReference>
<feature type="transmembrane region" description="Helical" evidence="7">
    <location>
        <begin position="12"/>
        <end position="33"/>
    </location>
</feature>
<dbReference type="CDD" id="cd08010">
    <property type="entry name" value="MltG_like"/>
    <property type="match status" value="1"/>
</dbReference>
<evidence type="ECO:0000256" key="5">
    <source>
        <dbReference type="ARBA" id="ARBA00023239"/>
    </source>
</evidence>
<dbReference type="PANTHER" id="PTHR30518">
    <property type="entry name" value="ENDOLYTIC MUREIN TRANSGLYCOSYLASE"/>
    <property type="match status" value="1"/>
</dbReference>
<evidence type="ECO:0000256" key="3">
    <source>
        <dbReference type="ARBA" id="ARBA00022989"/>
    </source>
</evidence>
<comment type="function">
    <text evidence="7">Functions as a peptidoglycan terminase that cleaves nascent peptidoglycan strands endolytically to terminate their elongation.</text>
</comment>
<keyword evidence="4 7" id="KW-0472">Membrane</keyword>
<comment type="subcellular location">
    <subcellularLocation>
        <location evidence="7">Cell membrane</location>
        <topology evidence="7">Single-pass membrane protein</topology>
    </subcellularLocation>
</comment>
<dbReference type="Gene3D" id="3.30.1490.480">
    <property type="entry name" value="Endolytic murein transglycosylase"/>
    <property type="match status" value="2"/>
</dbReference>
<gene>
    <name evidence="7 8" type="primary">mltG</name>
    <name evidence="8" type="ORF">QBE51_02630</name>
</gene>
<dbReference type="PANTHER" id="PTHR30518:SF2">
    <property type="entry name" value="ENDOLYTIC MUREIN TRANSGLYCOSYLASE"/>
    <property type="match status" value="1"/>
</dbReference>
<dbReference type="Gene3D" id="3.30.160.60">
    <property type="entry name" value="Classic Zinc Finger"/>
    <property type="match status" value="1"/>
</dbReference>
<protein>
    <recommendedName>
        <fullName evidence="7">Endolytic murein transglycosylase</fullName>
        <ecNumber evidence="7">4.2.2.29</ecNumber>
    </recommendedName>
    <alternativeName>
        <fullName evidence="7">Peptidoglycan lytic transglycosylase</fullName>
    </alternativeName>
    <alternativeName>
        <fullName evidence="7">Peptidoglycan polymerization terminase</fullName>
    </alternativeName>
</protein>
<dbReference type="InterPro" id="IPR003770">
    <property type="entry name" value="MLTG-like"/>
</dbReference>
<evidence type="ECO:0000256" key="2">
    <source>
        <dbReference type="ARBA" id="ARBA00022692"/>
    </source>
</evidence>
<organism evidence="8 9">
    <name type="scientific">Defluviitalea saccharophila</name>
    <dbReference type="NCBI Taxonomy" id="879970"/>
    <lineage>
        <taxon>Bacteria</taxon>
        <taxon>Bacillati</taxon>
        <taxon>Bacillota</taxon>
        <taxon>Clostridia</taxon>
        <taxon>Lachnospirales</taxon>
        <taxon>Defluviitaleaceae</taxon>
        <taxon>Defluviitalea</taxon>
    </lineage>
</organism>
<evidence type="ECO:0000256" key="7">
    <source>
        <dbReference type="HAMAP-Rule" id="MF_02065"/>
    </source>
</evidence>
<comment type="catalytic activity">
    <reaction evidence="7">
        <text>a peptidoglycan chain = a peptidoglycan chain with N-acetyl-1,6-anhydromuramyl-[peptide] at the reducing end + a peptidoglycan chain with N-acetylglucosamine at the non-reducing end.</text>
        <dbReference type="EC" id="4.2.2.29"/>
    </reaction>
</comment>
<dbReference type="EC" id="4.2.2.29" evidence="7"/>
<feature type="site" description="Important for catalytic activity" evidence="7">
    <location>
        <position position="237"/>
    </location>
</feature>
<evidence type="ECO:0000256" key="4">
    <source>
        <dbReference type="ARBA" id="ARBA00023136"/>
    </source>
</evidence>
<keyword evidence="2 7" id="KW-0812">Transmembrane</keyword>
<proteinExistence type="inferred from homology"/>
<dbReference type="NCBIfam" id="TIGR00247">
    <property type="entry name" value="endolytic transglycosylase MltG"/>
    <property type="match status" value="1"/>
</dbReference>
<dbReference type="RefSeq" id="WP_341877412.1">
    <property type="nucleotide sequence ID" value="NZ_CP121687.1"/>
</dbReference>
<sequence length="354" mass="41139">MKKVLLHLTKSIINLCILVLIIFSCVFIGNLAFKYAYDIAHQPSAQSKSIKEVEVTIQKGATTKEIAKQLEEEGLVKNALWFELKSRYFKYDGKFKEGNFLLSTSMDEEEIMKILTSEGSKVEGIRFTIPEGYTIEKIAQRLEDENIVKKDEFIEALKETHYDYAFFSMIPERNNRLEGYLFPDTYEIRKDGEASEIISKMLRRFDEIVKPEYYDRAEELGYSMDQIITIASIIEQEAKLDEERPKIAGVIYNRLDSNMNLQMCSTVMYALGKRKDRLLYTDLEVDSPYNTYLYNGLPIGPICNPGEASIKAALYPEEHDYYYFVLKDEETGEHEFTKTGEEHNLAKQKYNQKF</sequence>
<name>A0ABZ2Y789_9FIRM</name>
<keyword evidence="6 7" id="KW-0961">Cell wall biogenesis/degradation</keyword>
<keyword evidence="5 7" id="KW-0456">Lyase</keyword>
<accession>A0ABZ2Y789</accession>
<evidence type="ECO:0000256" key="1">
    <source>
        <dbReference type="ARBA" id="ARBA00022475"/>
    </source>
</evidence>
<dbReference type="Proteomes" id="UP001486565">
    <property type="component" value="Chromosome"/>
</dbReference>
<keyword evidence="9" id="KW-1185">Reference proteome</keyword>
<reference evidence="8 9" key="1">
    <citation type="submission" date="2023-03" db="EMBL/GenBank/DDBJ databases">
        <title>Novel Species.</title>
        <authorList>
            <person name="Ma S."/>
        </authorList>
    </citation>
    <scope>NUCLEOTIDE SEQUENCE [LARGE SCALE GENOMIC DNA]</scope>
    <source>
        <strain evidence="8 9">LIND6LT2</strain>
    </source>
</reference>
<evidence type="ECO:0000256" key="6">
    <source>
        <dbReference type="ARBA" id="ARBA00023316"/>
    </source>
</evidence>
<comment type="similarity">
    <text evidence="7">Belongs to the transglycosylase MltG family.</text>
</comment>
<dbReference type="PROSITE" id="PS51257">
    <property type="entry name" value="PROKAR_LIPOPROTEIN"/>
    <property type="match status" value="1"/>
</dbReference>
<evidence type="ECO:0000313" key="8">
    <source>
        <dbReference type="EMBL" id="WZL70449.1"/>
    </source>
</evidence>
<evidence type="ECO:0000313" key="9">
    <source>
        <dbReference type="Proteomes" id="UP001486565"/>
    </source>
</evidence>
<dbReference type="EMBL" id="CP121687">
    <property type="protein sequence ID" value="WZL70449.1"/>
    <property type="molecule type" value="Genomic_DNA"/>
</dbReference>
<dbReference type="HAMAP" id="MF_02065">
    <property type="entry name" value="MltG"/>
    <property type="match status" value="1"/>
</dbReference>
<keyword evidence="1 7" id="KW-1003">Cell membrane</keyword>